<evidence type="ECO:0000256" key="1">
    <source>
        <dbReference type="SAM" id="MobiDB-lite"/>
    </source>
</evidence>
<evidence type="ECO:0000313" key="2">
    <source>
        <dbReference type="EMBL" id="KUG52487.1"/>
    </source>
</evidence>
<proteinExistence type="predicted"/>
<feature type="compositionally biased region" description="Polar residues" evidence="1">
    <location>
        <begin position="47"/>
        <end position="57"/>
    </location>
</feature>
<dbReference type="Proteomes" id="UP000054837">
    <property type="component" value="Unassembled WGS sequence"/>
</dbReference>
<reference evidence="2 3" key="1">
    <citation type="submission" date="2015-12" db="EMBL/GenBank/DDBJ databases">
        <title>Serinicoccus chungangenesis strain CD08_5 genome sequencing and assembly.</title>
        <authorList>
            <person name="Chander A.M."/>
            <person name="Kaur G."/>
            <person name="Nair G.R."/>
            <person name="Dhawan D.K."/>
            <person name="Kochhar R.K."/>
            <person name="Mayilraj S."/>
            <person name="Bhadada S.K."/>
        </authorList>
    </citation>
    <scope>NUCLEOTIDE SEQUENCE [LARGE SCALE GENOMIC DNA]</scope>
    <source>
        <strain evidence="2 3">CD08_5</strain>
    </source>
</reference>
<protein>
    <submittedName>
        <fullName evidence="2">Uncharacterized protein</fullName>
    </submittedName>
</protein>
<feature type="compositionally biased region" description="Basic and acidic residues" evidence="1">
    <location>
        <begin position="18"/>
        <end position="45"/>
    </location>
</feature>
<comment type="caution">
    <text evidence="2">The sequence shown here is derived from an EMBL/GenBank/DDBJ whole genome shotgun (WGS) entry which is preliminary data.</text>
</comment>
<evidence type="ECO:0000313" key="3">
    <source>
        <dbReference type="Proteomes" id="UP000054837"/>
    </source>
</evidence>
<dbReference type="EMBL" id="LQBL01000030">
    <property type="protein sequence ID" value="KUG52487.1"/>
    <property type="molecule type" value="Genomic_DNA"/>
</dbReference>
<organism evidence="2 3">
    <name type="scientific">Serinicoccus chungangensis</name>
    <dbReference type="NCBI Taxonomy" id="767452"/>
    <lineage>
        <taxon>Bacteria</taxon>
        <taxon>Bacillati</taxon>
        <taxon>Actinomycetota</taxon>
        <taxon>Actinomycetes</taxon>
        <taxon>Micrococcales</taxon>
        <taxon>Ornithinimicrobiaceae</taxon>
        <taxon>Serinicoccus</taxon>
    </lineage>
</organism>
<sequence length="111" mass="11708">MCSHVVRKTSDSASAHSRCLDHGRAERARKGRTHSPDWTDREDAVRATTSSMRAESWTTPRPPPGRPGAESSTPSARASSHPVAATAVVRTVGTVTPTSRGTICSAPYPAG</sequence>
<name>A0A0W8I477_9MICO</name>
<dbReference type="STRING" id="767452.AVL62_14270"/>
<dbReference type="AlphaFoldDB" id="A0A0W8I477"/>
<gene>
    <name evidence="2" type="ORF">AVL62_14270</name>
</gene>
<feature type="region of interest" description="Disordered" evidence="1">
    <location>
        <begin position="1"/>
        <end position="85"/>
    </location>
</feature>
<accession>A0A0W8I477</accession>
<keyword evidence="3" id="KW-1185">Reference proteome</keyword>